<keyword evidence="5 8" id="KW-1133">Transmembrane helix</keyword>
<dbReference type="AlphaFoldDB" id="A0A2P6MY18"/>
<sequence>MIGVCIVSFFLLFGVLVPTAAQSPSVVISLKDIWSAAGGSPSYYRGQNPCNTTDFLSVTCTNGIVTGLSLTGKSLNGTLSPSIGNLTPSLSAKSVAGSLTNLTSLSIYSTQLNGHIPSTIGQLQSLTYLKLSNSMFSGPLPSSMGNLTNLRTLDLSNNTGLNGSINVLQGCTNLTSIGTNLNSFSGEIPPFVFNSSITSAQLSYNKFSYPSNVIFSSPSKLTSLLLGGMGTLGNLPSYLYGNLTSLTTLSADGNNITALQDNFASAFPSVISLNLGYNLLISIPSLVTMTKLTKIELYNSYTPQNISSVMVNLPQSITYLSLDNSNVNGTLDGMSSQLPNLVTLSMNNVRLSGDLSGLTSLYKLTTLSMSNAFQGSTANRMLPASFGSLSQLTTVDLSNNNLVGGIPSSLSQLPALRTLNLRSNYLNGSVPSFMNASTFPSLTSIDLSNNQFTLIEENALSGFTSTCSVANNPFPCFTAQPSNSNCLISVNTTCPLQLLYSAGTLISSSDAEREKEKTESECRIFCEVTALLRSTKTFSYTSDSVSLSLQTYSKNESSLDAIENAINGRTCSVRLPLSSVSAYEEVSVALSFRLSSSLLSVYNESIRGGVVGVQVYDGSGREVEIAGVTEKINITMGYIDDIPTDHTAVCQWWNETQKGWSRDDCDLYIDEARLAVCQCSHLTNFSIGIIAANTRSIPADGGGMTSKTLIVIICCAAGGSILILSIIAILLVMRNRRGEREEEGIETWKAVCDGVTAVCVVKAVDARGKAELTREAVMLQRQHHPNIVMYLGQDSA</sequence>
<dbReference type="SMART" id="SM00369">
    <property type="entry name" value="LRR_TYP"/>
    <property type="match status" value="4"/>
</dbReference>
<dbReference type="SUPFAM" id="SSF52047">
    <property type="entry name" value="RNI-like"/>
    <property type="match status" value="1"/>
</dbReference>
<evidence type="ECO:0000256" key="2">
    <source>
        <dbReference type="ARBA" id="ARBA00022614"/>
    </source>
</evidence>
<comment type="subcellular location">
    <subcellularLocation>
        <location evidence="1">Membrane</location>
    </subcellularLocation>
</comment>
<reference evidence="11 12" key="1">
    <citation type="journal article" date="2018" name="Genome Biol. Evol.">
        <title>Multiple Roots of Fruiting Body Formation in Amoebozoa.</title>
        <authorList>
            <person name="Hillmann F."/>
            <person name="Forbes G."/>
            <person name="Novohradska S."/>
            <person name="Ferling I."/>
            <person name="Riege K."/>
            <person name="Groth M."/>
            <person name="Westermann M."/>
            <person name="Marz M."/>
            <person name="Spaller T."/>
            <person name="Winckler T."/>
            <person name="Schaap P."/>
            <person name="Glockner G."/>
        </authorList>
    </citation>
    <scope>NUCLEOTIDE SEQUENCE [LARGE SCALE GENOMIC DNA]</scope>
    <source>
        <strain evidence="11 12">Jena</strain>
    </source>
</reference>
<dbReference type="InterPro" id="IPR000203">
    <property type="entry name" value="GPS"/>
</dbReference>
<gene>
    <name evidence="11" type="ORF">PROFUN_15023</name>
</gene>
<keyword evidence="11" id="KW-0675">Receptor</keyword>
<accession>A0A2P6MY18</accession>
<keyword evidence="7" id="KW-1015">Disulfide bond</keyword>
<dbReference type="Pfam" id="PF00560">
    <property type="entry name" value="LRR_1"/>
    <property type="match status" value="2"/>
</dbReference>
<keyword evidence="2" id="KW-0433">Leucine-rich repeat</keyword>
<dbReference type="Pfam" id="PF01825">
    <property type="entry name" value="GPS"/>
    <property type="match status" value="1"/>
</dbReference>
<keyword evidence="11" id="KW-0808">Transferase</keyword>
<evidence type="ECO:0000256" key="1">
    <source>
        <dbReference type="ARBA" id="ARBA00004370"/>
    </source>
</evidence>
<dbReference type="InterPro" id="IPR057244">
    <property type="entry name" value="GAIN_B"/>
</dbReference>
<feature type="signal peptide" evidence="9">
    <location>
        <begin position="1"/>
        <end position="21"/>
    </location>
</feature>
<keyword evidence="4" id="KW-0677">Repeat</keyword>
<feature type="transmembrane region" description="Helical" evidence="8">
    <location>
        <begin position="709"/>
        <end position="732"/>
    </location>
</feature>
<evidence type="ECO:0000256" key="3">
    <source>
        <dbReference type="ARBA" id="ARBA00022692"/>
    </source>
</evidence>
<dbReference type="InterPro" id="IPR046959">
    <property type="entry name" value="PRK1-6/SRF4-like"/>
</dbReference>
<dbReference type="GO" id="GO:0016020">
    <property type="term" value="C:membrane"/>
    <property type="evidence" value="ECO:0007669"/>
    <property type="project" value="UniProtKB-SubCell"/>
</dbReference>
<evidence type="ECO:0000256" key="4">
    <source>
        <dbReference type="ARBA" id="ARBA00022737"/>
    </source>
</evidence>
<keyword evidence="12" id="KW-1185">Reference proteome</keyword>
<dbReference type="OrthoDB" id="1303930at2759"/>
<evidence type="ECO:0000256" key="5">
    <source>
        <dbReference type="ARBA" id="ARBA00022989"/>
    </source>
</evidence>
<evidence type="ECO:0000256" key="8">
    <source>
        <dbReference type="SAM" id="Phobius"/>
    </source>
</evidence>
<feature type="domain" description="GAIN-B" evidence="10">
    <location>
        <begin position="536"/>
        <end position="697"/>
    </location>
</feature>
<dbReference type="InterPro" id="IPR046338">
    <property type="entry name" value="GAIN_dom_sf"/>
</dbReference>
<dbReference type="PANTHER" id="PTHR48007">
    <property type="entry name" value="LEUCINE-RICH REPEAT RECEPTOR-LIKE PROTEIN KINASE PXC1"/>
    <property type="match status" value="1"/>
</dbReference>
<dbReference type="InterPro" id="IPR003591">
    <property type="entry name" value="Leu-rich_rpt_typical-subtyp"/>
</dbReference>
<feature type="chain" id="PRO_5015193961" evidence="9">
    <location>
        <begin position="22"/>
        <end position="796"/>
    </location>
</feature>
<dbReference type="Proteomes" id="UP000241769">
    <property type="component" value="Unassembled WGS sequence"/>
</dbReference>
<organism evidence="11 12">
    <name type="scientific">Planoprotostelium fungivorum</name>
    <dbReference type="NCBI Taxonomy" id="1890364"/>
    <lineage>
        <taxon>Eukaryota</taxon>
        <taxon>Amoebozoa</taxon>
        <taxon>Evosea</taxon>
        <taxon>Variosea</taxon>
        <taxon>Cavosteliida</taxon>
        <taxon>Cavosteliaceae</taxon>
        <taxon>Planoprotostelium</taxon>
    </lineage>
</organism>
<feature type="non-terminal residue" evidence="11">
    <location>
        <position position="796"/>
    </location>
</feature>
<dbReference type="GO" id="GO:0016301">
    <property type="term" value="F:kinase activity"/>
    <property type="evidence" value="ECO:0007669"/>
    <property type="project" value="UniProtKB-KW"/>
</dbReference>
<dbReference type="PROSITE" id="PS50221">
    <property type="entry name" value="GAIN_B"/>
    <property type="match status" value="1"/>
</dbReference>
<dbReference type="FunFam" id="3.80.10.10:FF:000041">
    <property type="entry name" value="LRR receptor-like serine/threonine-protein kinase ERECTA"/>
    <property type="match status" value="1"/>
</dbReference>
<comment type="caution">
    <text evidence="11">The sequence shown here is derived from an EMBL/GenBank/DDBJ whole genome shotgun (WGS) entry which is preliminary data.</text>
</comment>
<evidence type="ECO:0000256" key="9">
    <source>
        <dbReference type="SAM" id="SignalP"/>
    </source>
</evidence>
<evidence type="ECO:0000313" key="12">
    <source>
        <dbReference type="Proteomes" id="UP000241769"/>
    </source>
</evidence>
<keyword evidence="6 8" id="KW-0472">Membrane</keyword>
<keyword evidence="3 8" id="KW-0812">Transmembrane</keyword>
<dbReference type="Gene3D" id="3.80.10.10">
    <property type="entry name" value="Ribonuclease Inhibitor"/>
    <property type="match status" value="3"/>
</dbReference>
<dbReference type="SMART" id="SM00303">
    <property type="entry name" value="GPS"/>
    <property type="match status" value="1"/>
</dbReference>
<name>A0A2P6MY18_9EUKA</name>
<dbReference type="InterPro" id="IPR001611">
    <property type="entry name" value="Leu-rich_rpt"/>
</dbReference>
<dbReference type="PANTHER" id="PTHR48007:SF4">
    <property type="entry name" value="LEUCINE-RICH REPEAT RECEPTOR-LIKE PROTEIN KINASE PXC1"/>
    <property type="match status" value="1"/>
</dbReference>
<evidence type="ECO:0000313" key="11">
    <source>
        <dbReference type="EMBL" id="PRP76546.1"/>
    </source>
</evidence>
<keyword evidence="11" id="KW-0418">Kinase</keyword>
<proteinExistence type="predicted"/>
<dbReference type="Gene3D" id="2.60.220.50">
    <property type="match status" value="1"/>
</dbReference>
<evidence type="ECO:0000259" key="10">
    <source>
        <dbReference type="PROSITE" id="PS50221"/>
    </source>
</evidence>
<dbReference type="SUPFAM" id="SSF52058">
    <property type="entry name" value="L domain-like"/>
    <property type="match status" value="1"/>
</dbReference>
<evidence type="ECO:0000256" key="7">
    <source>
        <dbReference type="ARBA" id="ARBA00023157"/>
    </source>
</evidence>
<dbReference type="InParanoid" id="A0A2P6MY18"/>
<evidence type="ECO:0000256" key="6">
    <source>
        <dbReference type="ARBA" id="ARBA00023136"/>
    </source>
</evidence>
<protein>
    <submittedName>
        <fullName evidence="11">ERL1b AtERECTA-like receptor S/T protein kinase protein</fullName>
    </submittedName>
</protein>
<dbReference type="EMBL" id="MDYQ01000316">
    <property type="protein sequence ID" value="PRP76546.1"/>
    <property type="molecule type" value="Genomic_DNA"/>
</dbReference>
<keyword evidence="9" id="KW-0732">Signal</keyword>
<dbReference type="InterPro" id="IPR032675">
    <property type="entry name" value="LRR_dom_sf"/>
</dbReference>
<dbReference type="Pfam" id="PF13855">
    <property type="entry name" value="LRR_8"/>
    <property type="match status" value="1"/>
</dbReference>